<keyword evidence="1" id="KW-0863">Zinc-finger</keyword>
<accession>A0A922I1U2</accession>
<dbReference type="AlphaFoldDB" id="A0A922I1U2"/>
<dbReference type="InterPro" id="IPR001878">
    <property type="entry name" value="Znf_CCHC"/>
</dbReference>
<evidence type="ECO:0000259" key="3">
    <source>
        <dbReference type="PROSITE" id="PS50158"/>
    </source>
</evidence>
<dbReference type="Proteomes" id="UP000790347">
    <property type="component" value="Unassembled WGS sequence"/>
</dbReference>
<proteinExistence type="predicted"/>
<organism evidence="4 5">
    <name type="scientific">Dermatophagoides farinae</name>
    <name type="common">American house dust mite</name>
    <dbReference type="NCBI Taxonomy" id="6954"/>
    <lineage>
        <taxon>Eukaryota</taxon>
        <taxon>Metazoa</taxon>
        <taxon>Ecdysozoa</taxon>
        <taxon>Arthropoda</taxon>
        <taxon>Chelicerata</taxon>
        <taxon>Arachnida</taxon>
        <taxon>Acari</taxon>
        <taxon>Acariformes</taxon>
        <taxon>Sarcoptiformes</taxon>
        <taxon>Astigmata</taxon>
        <taxon>Psoroptidia</taxon>
        <taxon>Analgoidea</taxon>
        <taxon>Pyroglyphidae</taxon>
        <taxon>Dermatophagoidinae</taxon>
        <taxon>Dermatophagoides</taxon>
    </lineage>
</organism>
<comment type="caution">
    <text evidence="4">The sequence shown here is derived from an EMBL/GenBank/DDBJ whole genome shotgun (WGS) entry which is preliminary data.</text>
</comment>
<dbReference type="EMBL" id="ASGP02000003">
    <property type="protein sequence ID" value="KAH9518313.1"/>
    <property type="molecule type" value="Genomic_DNA"/>
</dbReference>
<feature type="coiled-coil region" evidence="2">
    <location>
        <begin position="31"/>
        <end position="85"/>
    </location>
</feature>
<keyword evidence="1" id="KW-0862">Zinc</keyword>
<evidence type="ECO:0000313" key="5">
    <source>
        <dbReference type="Proteomes" id="UP000790347"/>
    </source>
</evidence>
<reference evidence="4" key="1">
    <citation type="submission" date="2013-05" db="EMBL/GenBank/DDBJ databases">
        <authorList>
            <person name="Yim A.K.Y."/>
            <person name="Chan T.F."/>
            <person name="Ji K.M."/>
            <person name="Liu X.Y."/>
            <person name="Zhou J.W."/>
            <person name="Li R.Q."/>
            <person name="Yang K.Y."/>
            <person name="Li J."/>
            <person name="Li M."/>
            <person name="Law P.T.W."/>
            <person name="Wu Y.L."/>
            <person name="Cai Z.L."/>
            <person name="Qin H."/>
            <person name="Bao Y."/>
            <person name="Leung R.K.K."/>
            <person name="Ng P.K.S."/>
            <person name="Zou J."/>
            <person name="Zhong X.J."/>
            <person name="Ran P.X."/>
            <person name="Zhong N.S."/>
            <person name="Liu Z.G."/>
            <person name="Tsui S.K.W."/>
        </authorList>
    </citation>
    <scope>NUCLEOTIDE SEQUENCE</scope>
    <source>
        <strain evidence="4">Derf</strain>
        <tissue evidence="4">Whole organism</tissue>
    </source>
</reference>
<keyword evidence="5" id="KW-1185">Reference proteome</keyword>
<dbReference type="GO" id="GO:0008270">
    <property type="term" value="F:zinc ion binding"/>
    <property type="evidence" value="ECO:0007669"/>
    <property type="project" value="UniProtKB-KW"/>
</dbReference>
<keyword evidence="1" id="KW-0479">Metal-binding</keyword>
<gene>
    <name evidence="4" type="ORF">DERF_008903</name>
</gene>
<evidence type="ECO:0000313" key="4">
    <source>
        <dbReference type="EMBL" id="KAH9518313.1"/>
    </source>
</evidence>
<protein>
    <recommendedName>
        <fullName evidence="3">CCHC-type domain-containing protein</fullName>
    </recommendedName>
</protein>
<feature type="domain" description="CCHC-type" evidence="3">
    <location>
        <begin position="290"/>
        <end position="305"/>
    </location>
</feature>
<dbReference type="PROSITE" id="PS50158">
    <property type="entry name" value="ZF_CCHC"/>
    <property type="match status" value="1"/>
</dbReference>
<keyword evidence="2" id="KW-0175">Coiled coil</keyword>
<reference evidence="4" key="2">
    <citation type="journal article" date="2022" name="Res Sq">
        <title>Comparative Genomics Reveals Insights into the Divergent Evolution of Astigmatic Mites and Household Pest Adaptations.</title>
        <authorList>
            <person name="Xiong Q."/>
            <person name="Wan A.T.-Y."/>
            <person name="Liu X.-Y."/>
            <person name="Fung C.S.-H."/>
            <person name="Xiao X."/>
            <person name="Malainual N."/>
            <person name="Hou J."/>
            <person name="Wang L."/>
            <person name="Wang M."/>
            <person name="Yang K."/>
            <person name="Cui Y."/>
            <person name="Leung E."/>
            <person name="Nong W."/>
            <person name="Shin S.-K."/>
            <person name="Au S."/>
            <person name="Jeong K.Y."/>
            <person name="Chew F.T."/>
            <person name="Hui J."/>
            <person name="Leung T.F."/>
            <person name="Tungtrongchitr A."/>
            <person name="Zhong N."/>
            <person name="Liu Z."/>
            <person name="Tsui S."/>
        </authorList>
    </citation>
    <scope>NUCLEOTIDE SEQUENCE</scope>
    <source>
        <strain evidence="4">Derf</strain>
        <tissue evidence="4">Whole organism</tissue>
    </source>
</reference>
<dbReference type="GO" id="GO:0003676">
    <property type="term" value="F:nucleic acid binding"/>
    <property type="evidence" value="ECO:0007669"/>
    <property type="project" value="InterPro"/>
</dbReference>
<evidence type="ECO:0000256" key="2">
    <source>
        <dbReference type="SAM" id="Coils"/>
    </source>
</evidence>
<evidence type="ECO:0000256" key="1">
    <source>
        <dbReference type="PROSITE-ProRule" id="PRU00047"/>
    </source>
</evidence>
<sequence length="331" mass="37585">MRSDVKVSVDEAANTIRNRILPQLGVLISNCSNFQAKENEYRKKIDDLENELKLRETEAPRLAKIEELVKQNSQMLSQINKHESNTYHNSYSKVASSSVAHNQYQPPRNSHASVLYIKNDKQNTTAAEALKMARVIVSSNPAGTAVVANKLLSNGKILVFSKNQESKEKLDQVINSSKDMVAEEPKRFDPLILIKGVPKDILGDMEDRERASNLIPKLIKECNQDITNACENEESIAVVFFRKNRKDHLVNVGIKVSPRIRKVILETQDGKISFGFNLVHAEDVSPLKQCFHCLGFGHTKKNCPKKEEMPQCKHCPNKHPYQHIEESTYRR</sequence>
<name>A0A922I1U2_DERFA</name>